<dbReference type="GO" id="GO:0008270">
    <property type="term" value="F:zinc ion binding"/>
    <property type="evidence" value="ECO:0007669"/>
    <property type="project" value="UniProtKB-KW"/>
</dbReference>
<dbReference type="OrthoDB" id="511529at2759"/>
<evidence type="ECO:0000256" key="12">
    <source>
        <dbReference type="PROSITE-ProRule" id="PRU00469"/>
    </source>
</evidence>
<dbReference type="FunFam" id="1.10.472.10:FF:000007">
    <property type="entry name" value="Transcription factor IIIB 90 kDa subunit"/>
    <property type="match status" value="1"/>
</dbReference>
<dbReference type="GO" id="GO:0017025">
    <property type="term" value="F:TBP-class protein binding"/>
    <property type="evidence" value="ECO:0007669"/>
    <property type="project" value="InterPro"/>
</dbReference>
<dbReference type="PROSITE" id="PS51134">
    <property type="entry name" value="ZF_TFIIB"/>
    <property type="match status" value="1"/>
</dbReference>
<evidence type="ECO:0000256" key="13">
    <source>
        <dbReference type="SAM" id="Coils"/>
    </source>
</evidence>
<dbReference type="GO" id="GO:0070897">
    <property type="term" value="P:transcription preinitiation complex assembly"/>
    <property type="evidence" value="ECO:0007669"/>
    <property type="project" value="InterPro"/>
</dbReference>
<dbReference type="Gene3D" id="1.10.472.10">
    <property type="entry name" value="Cyclin-like"/>
    <property type="match status" value="2"/>
</dbReference>
<evidence type="ECO:0000256" key="4">
    <source>
        <dbReference type="ARBA" id="ARBA00022737"/>
    </source>
</evidence>
<dbReference type="InterPro" id="IPR011665">
    <property type="entry name" value="BRF1_TBP-bd_dom"/>
</dbReference>
<keyword evidence="4" id="KW-0677">Repeat</keyword>
<dbReference type="Gene3D" id="2.20.25.10">
    <property type="match status" value="1"/>
</dbReference>
<evidence type="ECO:0000256" key="1">
    <source>
        <dbReference type="ARBA" id="ARBA00004123"/>
    </source>
</evidence>
<dbReference type="PANTHER" id="PTHR11618:SF4">
    <property type="entry name" value="TRANSCRIPTION FACTOR IIIB 90 KDA SUBUNIT"/>
    <property type="match status" value="1"/>
</dbReference>
<dbReference type="Gene3D" id="1.20.5.650">
    <property type="entry name" value="Single helix bin"/>
    <property type="match status" value="1"/>
</dbReference>
<protein>
    <recommendedName>
        <fullName evidence="11">B-related factor 1</fullName>
    </recommendedName>
</protein>
<dbReference type="Pfam" id="PF08271">
    <property type="entry name" value="Zn_Ribbon_TF"/>
    <property type="match status" value="1"/>
</dbReference>
<feature type="coiled-coil region" evidence="13">
    <location>
        <begin position="297"/>
        <end position="334"/>
    </location>
</feature>
<evidence type="ECO:0000313" key="16">
    <source>
        <dbReference type="EMBL" id="KAB7506544.1"/>
    </source>
</evidence>
<keyword evidence="7" id="KW-0805">Transcription regulation</keyword>
<dbReference type="InterPro" id="IPR013763">
    <property type="entry name" value="Cyclin-like_dom"/>
</dbReference>
<feature type="region of interest" description="Disordered" evidence="14">
    <location>
        <begin position="526"/>
        <end position="632"/>
    </location>
</feature>
<accession>A0A5N5TK49</accession>
<keyword evidence="10" id="KW-0539">Nucleus</keyword>
<dbReference type="Pfam" id="PF00382">
    <property type="entry name" value="TFIIB"/>
    <property type="match status" value="2"/>
</dbReference>
<dbReference type="InterPro" id="IPR036915">
    <property type="entry name" value="Cyclin-like_sf"/>
</dbReference>
<dbReference type="FunFam" id="2.20.25.10:FF:000012">
    <property type="entry name" value="Putative transcription factor IIIB 90 kDa subunit"/>
    <property type="match status" value="1"/>
</dbReference>
<keyword evidence="8" id="KW-0010">Activator</keyword>
<comment type="similarity">
    <text evidence="2">Belongs to the TFIIB family.</text>
</comment>
<evidence type="ECO:0000256" key="2">
    <source>
        <dbReference type="ARBA" id="ARBA00010857"/>
    </source>
</evidence>
<keyword evidence="6" id="KW-0862">Zinc</keyword>
<evidence type="ECO:0000256" key="10">
    <source>
        <dbReference type="ARBA" id="ARBA00023242"/>
    </source>
</evidence>
<dbReference type="FunFam" id="1.10.472.10:FF:000002">
    <property type="entry name" value="Transcription factor IIIB 90 kDa subunit"/>
    <property type="match status" value="1"/>
</dbReference>
<evidence type="ECO:0000256" key="6">
    <source>
        <dbReference type="ARBA" id="ARBA00022833"/>
    </source>
</evidence>
<dbReference type="SUPFAM" id="SSF57783">
    <property type="entry name" value="Zinc beta-ribbon"/>
    <property type="match status" value="1"/>
</dbReference>
<proteinExistence type="inferred from homology"/>
<dbReference type="GO" id="GO:0001006">
    <property type="term" value="F:RNA polymerase III type 3 promoter sequence-specific DNA binding"/>
    <property type="evidence" value="ECO:0007669"/>
    <property type="project" value="TreeGrafter"/>
</dbReference>
<dbReference type="GO" id="GO:0005634">
    <property type="term" value="C:nucleus"/>
    <property type="evidence" value="ECO:0007669"/>
    <property type="project" value="UniProtKB-SubCell"/>
</dbReference>
<dbReference type="PANTHER" id="PTHR11618">
    <property type="entry name" value="TRANSCRIPTION INITIATION FACTOR IIB-RELATED"/>
    <property type="match status" value="1"/>
</dbReference>
<evidence type="ECO:0000256" key="3">
    <source>
        <dbReference type="ARBA" id="ARBA00022723"/>
    </source>
</evidence>
<keyword evidence="5 12" id="KW-0863">Zinc-finger</keyword>
<dbReference type="SMART" id="SM00385">
    <property type="entry name" value="CYCLIN"/>
    <property type="match status" value="2"/>
</dbReference>
<feature type="compositionally biased region" description="Basic and acidic residues" evidence="14">
    <location>
        <begin position="589"/>
        <end position="603"/>
    </location>
</feature>
<keyword evidence="3" id="KW-0479">Metal-binding</keyword>
<dbReference type="EMBL" id="SEYY01000753">
    <property type="protein sequence ID" value="KAB7506544.1"/>
    <property type="molecule type" value="Genomic_DNA"/>
</dbReference>
<feature type="compositionally biased region" description="Acidic residues" evidence="14">
    <location>
        <begin position="604"/>
        <end position="627"/>
    </location>
</feature>
<feature type="compositionally biased region" description="Basic residues" evidence="14">
    <location>
        <begin position="483"/>
        <end position="494"/>
    </location>
</feature>
<evidence type="ECO:0000256" key="8">
    <source>
        <dbReference type="ARBA" id="ARBA00023159"/>
    </source>
</evidence>
<dbReference type="GO" id="GO:0000995">
    <property type="term" value="F:RNA polymerase III general transcription initiation factor activity"/>
    <property type="evidence" value="ECO:0007669"/>
    <property type="project" value="TreeGrafter"/>
</dbReference>
<dbReference type="InterPro" id="IPR013150">
    <property type="entry name" value="TFIIB_cyclin"/>
</dbReference>
<keyword evidence="13" id="KW-0175">Coiled coil</keyword>
<evidence type="ECO:0000313" key="17">
    <source>
        <dbReference type="Proteomes" id="UP000326759"/>
    </source>
</evidence>
<evidence type="ECO:0000256" key="7">
    <source>
        <dbReference type="ARBA" id="ARBA00023015"/>
    </source>
</evidence>
<dbReference type="AlphaFoldDB" id="A0A5N5TK49"/>
<evidence type="ECO:0000256" key="9">
    <source>
        <dbReference type="ARBA" id="ARBA00023163"/>
    </source>
</evidence>
<feature type="region of interest" description="Disordered" evidence="14">
    <location>
        <begin position="470"/>
        <end position="505"/>
    </location>
</feature>
<dbReference type="CDD" id="cd20553">
    <property type="entry name" value="CYCLIN_TFIIIB90_rpt1"/>
    <property type="match status" value="1"/>
</dbReference>
<evidence type="ECO:0000259" key="15">
    <source>
        <dbReference type="PROSITE" id="PS51134"/>
    </source>
</evidence>
<keyword evidence="17" id="KW-1185">Reference proteome</keyword>
<gene>
    <name evidence="16" type="primary">Brf1</name>
    <name evidence="16" type="ORF">Anas_03432</name>
</gene>
<evidence type="ECO:0000256" key="11">
    <source>
        <dbReference type="ARBA" id="ARBA00031009"/>
    </source>
</evidence>
<dbReference type="InterPro" id="IPR000812">
    <property type="entry name" value="TFIIB"/>
</dbReference>
<comment type="caution">
    <text evidence="16">The sequence shown here is derived from an EMBL/GenBank/DDBJ whole genome shotgun (WGS) entry which is preliminary data.</text>
</comment>
<dbReference type="GO" id="GO:0097550">
    <property type="term" value="C:transcription preinitiation complex"/>
    <property type="evidence" value="ECO:0007669"/>
    <property type="project" value="TreeGrafter"/>
</dbReference>
<dbReference type="InterPro" id="IPR013137">
    <property type="entry name" value="Znf_TFIIB"/>
</dbReference>
<organism evidence="16 17">
    <name type="scientific">Armadillidium nasatum</name>
    <dbReference type="NCBI Taxonomy" id="96803"/>
    <lineage>
        <taxon>Eukaryota</taxon>
        <taxon>Metazoa</taxon>
        <taxon>Ecdysozoa</taxon>
        <taxon>Arthropoda</taxon>
        <taxon>Crustacea</taxon>
        <taxon>Multicrustacea</taxon>
        <taxon>Malacostraca</taxon>
        <taxon>Eumalacostraca</taxon>
        <taxon>Peracarida</taxon>
        <taxon>Isopoda</taxon>
        <taxon>Oniscidea</taxon>
        <taxon>Crinocheta</taxon>
        <taxon>Armadillidiidae</taxon>
        <taxon>Armadillidium</taxon>
    </lineage>
</organism>
<reference evidence="16 17" key="1">
    <citation type="journal article" date="2019" name="PLoS Biol.">
        <title>Sex chromosomes control vertical transmission of feminizing Wolbachia symbionts in an isopod.</title>
        <authorList>
            <person name="Becking T."/>
            <person name="Chebbi M.A."/>
            <person name="Giraud I."/>
            <person name="Moumen B."/>
            <person name="Laverre T."/>
            <person name="Caubet Y."/>
            <person name="Peccoud J."/>
            <person name="Gilbert C."/>
            <person name="Cordaux R."/>
        </authorList>
    </citation>
    <scope>NUCLEOTIDE SEQUENCE [LARGE SCALE GENOMIC DNA]</scope>
    <source>
        <strain evidence="16">ANa2</strain>
        <tissue evidence="16">Whole body excluding digestive tract and cuticle</tissue>
    </source>
</reference>
<dbReference type="PRINTS" id="PR00685">
    <property type="entry name" value="TIFACTORIIB"/>
</dbReference>
<evidence type="ECO:0000256" key="14">
    <source>
        <dbReference type="SAM" id="MobiDB-lite"/>
    </source>
</evidence>
<dbReference type="Pfam" id="PF07741">
    <property type="entry name" value="BRF1"/>
    <property type="match status" value="1"/>
</dbReference>
<dbReference type="GO" id="GO:0000126">
    <property type="term" value="C:transcription factor TFIIIB complex"/>
    <property type="evidence" value="ECO:0007669"/>
    <property type="project" value="TreeGrafter"/>
</dbReference>
<dbReference type="Proteomes" id="UP000326759">
    <property type="component" value="Unassembled WGS sequence"/>
</dbReference>
<sequence>MSSKCPHCGCTEIEIEPARGDAVCTSCGTVLSDHNIVSEVQFLENSKGGSSAVGQFISSDAYSKRTTFSRSYHGVFSRESKEITLSTARKRIKDLSEQLRLVNHFVETSFNFFKLALNKGLTKGRKSSFIIGSCVYITCRTEASHHMLIDVSDALQVDVYELGRTYLKLSTALCITIPAIDPCLYILRFAHKLSFGDKMVHVVSDTALRLVQRMKRDWMHTGRRPSGLCGAALVIAARFHNFNRTISDVIKVVKVHESTLRKRLTEFGETPSSALTPEQFMTMDLNEEQDPPSFKAARKKEKEKERLKLLFEQQENLDSELTEIQLRIEKHLEDRRKKLRGIWAKYDKEENSYSQNKENMATQKFIAEATLETIDKCLADSREKEENVNSGIGPSAASLGLKSTIEECMEIHPPDPQTSETELLDLTGIDDDEIDSYIMTDREIKFKTELWMKLNEEYLEEMKRKEEREKEEAEQRAKEGKPVKQKKVYKKRQKNTGPANTAGEAIEKMLQDKKLSNKINYDVLRNLNGENDSEKEDKEQLEIKSSTKVKQHPTEPVVKPEKIDLILQSLTGKRALDSSMEGGRSPKQRVVEDVRTVSKHSVDEKEEEDDDDDDDEEEEEEEEDMNEKEDRDALFRLFRKREEENDWDEGEYD</sequence>
<evidence type="ECO:0000256" key="5">
    <source>
        <dbReference type="ARBA" id="ARBA00022771"/>
    </source>
</evidence>
<feature type="domain" description="TFIIB-type" evidence="15">
    <location>
        <begin position="1"/>
        <end position="32"/>
    </location>
</feature>
<comment type="subcellular location">
    <subcellularLocation>
        <location evidence="1">Nucleus</location>
    </subcellularLocation>
</comment>
<dbReference type="SUPFAM" id="SSF47954">
    <property type="entry name" value="Cyclin-like"/>
    <property type="match status" value="2"/>
</dbReference>
<name>A0A5N5TK49_9CRUS</name>
<dbReference type="CDD" id="cd20554">
    <property type="entry name" value="CYCLIN_TFIIIB90_rpt2"/>
    <property type="match status" value="1"/>
</dbReference>
<keyword evidence="9" id="KW-0804">Transcription</keyword>
<feature type="compositionally biased region" description="Basic and acidic residues" evidence="14">
    <location>
        <begin position="470"/>
        <end position="482"/>
    </location>
</feature>